<evidence type="ECO:0000256" key="1">
    <source>
        <dbReference type="ARBA" id="ARBA00023015"/>
    </source>
</evidence>
<evidence type="ECO:0000259" key="5">
    <source>
        <dbReference type="PROSITE" id="PS51464"/>
    </source>
</evidence>
<dbReference type="InterPro" id="IPR036388">
    <property type="entry name" value="WH-like_DNA-bd_sf"/>
</dbReference>
<dbReference type="PANTHER" id="PTHR30514:SF21">
    <property type="entry name" value="RPIR-FAMILY TRANSCRIPTIONAL REGULATOR"/>
    <property type="match status" value="1"/>
</dbReference>
<keyword evidence="1" id="KW-0805">Transcription regulation</keyword>
<evidence type="ECO:0000256" key="3">
    <source>
        <dbReference type="ARBA" id="ARBA00023163"/>
    </source>
</evidence>
<accession>A0A0C2KHS0</accession>
<dbReference type="PROSITE" id="PS51071">
    <property type="entry name" value="HTH_RPIR"/>
    <property type="match status" value="1"/>
</dbReference>
<evidence type="ECO:0000313" key="6">
    <source>
        <dbReference type="EMBL" id="KII81908.1"/>
    </source>
</evidence>
<evidence type="ECO:0000256" key="2">
    <source>
        <dbReference type="ARBA" id="ARBA00023125"/>
    </source>
</evidence>
<dbReference type="OrthoDB" id="370421at2"/>
<dbReference type="InterPro" id="IPR000281">
    <property type="entry name" value="HTH_RpiR"/>
</dbReference>
<dbReference type="EMBL" id="JTKH01000003">
    <property type="protein sequence ID" value="KII81908.1"/>
    <property type="molecule type" value="Genomic_DNA"/>
</dbReference>
<keyword evidence="2" id="KW-0238">DNA-binding</keyword>
<dbReference type="PANTHER" id="PTHR30514">
    <property type="entry name" value="GLUCOKINASE"/>
    <property type="match status" value="1"/>
</dbReference>
<protein>
    <submittedName>
        <fullName evidence="6">RpiR family transcriptional regulator</fullName>
    </submittedName>
</protein>
<dbReference type="Pfam" id="PF01418">
    <property type="entry name" value="HTH_6"/>
    <property type="match status" value="1"/>
</dbReference>
<reference evidence="6 7" key="1">
    <citation type="submission" date="2014-11" db="EMBL/GenBank/DDBJ databases">
        <title>Draft Genome Sequence of Vibrio piscirenalis strains CECT 8603T and CECT 8604, two marine Gammaproteobacterium isolated from cultured gilthead sea bream (Sparus aurata).</title>
        <authorList>
            <person name="Arahal D.R."/>
            <person name="Rodrigo-Torres L."/>
            <person name="Lucena T."/>
            <person name="Pujalte M.J."/>
        </authorList>
    </citation>
    <scope>NUCLEOTIDE SEQUENCE [LARGE SCALE GENOMIC DNA]</scope>
    <source>
        <strain evidence="6 7">DCR 1-4-2</strain>
    </source>
</reference>
<dbReference type="Gene3D" id="1.10.10.10">
    <property type="entry name" value="Winged helix-like DNA-binding domain superfamily/Winged helix DNA-binding domain"/>
    <property type="match status" value="1"/>
</dbReference>
<dbReference type="InterPro" id="IPR009057">
    <property type="entry name" value="Homeodomain-like_sf"/>
</dbReference>
<accession>A0A0C2NNP1</accession>
<dbReference type="InterPro" id="IPR001347">
    <property type="entry name" value="SIS_dom"/>
</dbReference>
<dbReference type="AlphaFoldDB" id="A0A0C2KHS0"/>
<keyword evidence="7" id="KW-1185">Reference proteome</keyword>
<gene>
    <name evidence="6" type="ORF">OJ16_01575</name>
</gene>
<dbReference type="SUPFAM" id="SSF53697">
    <property type="entry name" value="SIS domain"/>
    <property type="match status" value="1"/>
</dbReference>
<dbReference type="PROSITE" id="PS51464">
    <property type="entry name" value="SIS"/>
    <property type="match status" value="1"/>
</dbReference>
<dbReference type="STRING" id="1461322.OJ16_01575"/>
<sequence>MNILINKVKALAHSMNVNEQKIAQFIIEQNFDLARQSATKMGATLGISDSSIIRFAKSIGCSGFPDLKLQLAGAAQQIALQQSPQVYQEISLSDSTQDIVEKSKRLFTEKIEQSLCLIEPDMIDQCAELLMGSGKIVLTGIGTSALVAADINHKLIRTGLNVHFNPDYHTQIVQASLLTEHDVLLVISARGNSQEVITAIEKAREGGAKVIALTRYGRGKVAQLSDHVIPYSYSETHEQLGMVTSQLLQMIAFDVLYFKLNTLIDQGSMNTALTTIRNIQQDK</sequence>
<dbReference type="RefSeq" id="WP_040986692.1">
    <property type="nucleotide sequence ID" value="NZ_JBFRUC010000020.1"/>
</dbReference>
<dbReference type="InterPro" id="IPR047640">
    <property type="entry name" value="RpiR-like"/>
</dbReference>
<evidence type="ECO:0000259" key="4">
    <source>
        <dbReference type="PROSITE" id="PS51071"/>
    </source>
</evidence>
<dbReference type="GO" id="GO:0097367">
    <property type="term" value="F:carbohydrate derivative binding"/>
    <property type="evidence" value="ECO:0007669"/>
    <property type="project" value="InterPro"/>
</dbReference>
<proteinExistence type="predicted"/>
<organism evidence="6 7">
    <name type="scientific">Vibrio renipiscarius</name>
    <dbReference type="NCBI Taxonomy" id="1461322"/>
    <lineage>
        <taxon>Bacteria</taxon>
        <taxon>Pseudomonadati</taxon>
        <taxon>Pseudomonadota</taxon>
        <taxon>Gammaproteobacteria</taxon>
        <taxon>Vibrionales</taxon>
        <taxon>Vibrionaceae</taxon>
        <taxon>Vibrio</taxon>
    </lineage>
</organism>
<dbReference type="GO" id="GO:0003700">
    <property type="term" value="F:DNA-binding transcription factor activity"/>
    <property type="evidence" value="ECO:0007669"/>
    <property type="project" value="InterPro"/>
</dbReference>
<feature type="domain" description="HTH rpiR-type" evidence="4">
    <location>
        <begin position="2"/>
        <end position="78"/>
    </location>
</feature>
<dbReference type="Gene3D" id="3.40.50.10490">
    <property type="entry name" value="Glucose-6-phosphate isomerase like protein, domain 1"/>
    <property type="match status" value="1"/>
</dbReference>
<dbReference type="Proteomes" id="UP000031672">
    <property type="component" value="Unassembled WGS sequence"/>
</dbReference>
<comment type="caution">
    <text evidence="6">The sequence shown here is derived from an EMBL/GenBank/DDBJ whole genome shotgun (WGS) entry which is preliminary data.</text>
</comment>
<dbReference type="InterPro" id="IPR046348">
    <property type="entry name" value="SIS_dom_sf"/>
</dbReference>
<dbReference type="CDD" id="cd05013">
    <property type="entry name" value="SIS_RpiR"/>
    <property type="match status" value="1"/>
</dbReference>
<dbReference type="Pfam" id="PF01380">
    <property type="entry name" value="SIS"/>
    <property type="match status" value="1"/>
</dbReference>
<dbReference type="InterPro" id="IPR035472">
    <property type="entry name" value="RpiR-like_SIS"/>
</dbReference>
<feature type="domain" description="SIS" evidence="5">
    <location>
        <begin position="126"/>
        <end position="266"/>
    </location>
</feature>
<keyword evidence="3" id="KW-0804">Transcription</keyword>
<dbReference type="SUPFAM" id="SSF46689">
    <property type="entry name" value="Homeodomain-like"/>
    <property type="match status" value="1"/>
</dbReference>
<evidence type="ECO:0000313" key="7">
    <source>
        <dbReference type="Proteomes" id="UP000031672"/>
    </source>
</evidence>
<name>A0A0C2KHS0_9VIBR</name>
<dbReference type="GO" id="GO:0003677">
    <property type="term" value="F:DNA binding"/>
    <property type="evidence" value="ECO:0007669"/>
    <property type="project" value="UniProtKB-KW"/>
</dbReference>
<dbReference type="GO" id="GO:1901135">
    <property type="term" value="P:carbohydrate derivative metabolic process"/>
    <property type="evidence" value="ECO:0007669"/>
    <property type="project" value="InterPro"/>
</dbReference>